<reference evidence="4 6" key="1">
    <citation type="submission" date="2014-08" db="EMBL/GenBank/DDBJ databases">
        <title>Complete genome sequence of Corynebacterium imitans DSM 44264, isolated from a five-month-old boy with suspected pharyngeal diphtheria.</title>
        <authorList>
            <person name="Mollmann S."/>
            <person name="Albersmeier A."/>
            <person name="Ruckert C."/>
            <person name="Tauch A."/>
        </authorList>
    </citation>
    <scope>NUCLEOTIDE SEQUENCE [LARGE SCALE GENOMIC DNA]</scope>
    <source>
        <strain evidence="4 6">DSM 44264</strain>
    </source>
</reference>
<sequence length="207" mass="22321">MTSPNDPTPNPTTPDNATHPYEPQPQVENERPRSTAAQWVTVGLLAAFGFGFLGWLLLSSNDSNDAAPETPQAAQTTQVTETVETSEHHAAEDGVVGLPDTENSAPEAEETLPAESRDALQAAEEYLAAQPLSKSNLYNQLRDEEGFSTDAASYAVDTVEADWNALALQVARQMHADGTPEEELLDALTKGPEHFTRAQAEHALENL</sequence>
<evidence type="ECO:0000256" key="2">
    <source>
        <dbReference type="SAM" id="Phobius"/>
    </source>
</evidence>
<keyword evidence="2" id="KW-0812">Transmembrane</keyword>
<keyword evidence="5" id="KW-0449">Lipoprotein</keyword>
<feature type="region of interest" description="Disordered" evidence="1">
    <location>
        <begin position="1"/>
        <end position="34"/>
    </location>
</feature>
<evidence type="ECO:0000313" key="7">
    <source>
        <dbReference type="Proteomes" id="UP000215374"/>
    </source>
</evidence>
<gene>
    <name evidence="4" type="ORF">CIMIT_09565</name>
    <name evidence="5" type="ORF">SAMEA4535761_01976</name>
</gene>
<dbReference type="Proteomes" id="UP000215374">
    <property type="component" value="Chromosome 1"/>
</dbReference>
<dbReference type="eggNOG" id="COG3064">
    <property type="taxonomic scope" value="Bacteria"/>
</dbReference>
<evidence type="ECO:0000256" key="1">
    <source>
        <dbReference type="SAM" id="MobiDB-lite"/>
    </source>
</evidence>
<feature type="compositionally biased region" description="Pro residues" evidence="1">
    <location>
        <begin position="1"/>
        <end position="12"/>
    </location>
</feature>
<protein>
    <submittedName>
        <fullName evidence="5">Host cell surface-exposed lipoprotein</fullName>
    </submittedName>
</protein>
<keyword evidence="2" id="KW-1133">Transmembrane helix</keyword>
<feature type="compositionally biased region" description="Low complexity" evidence="1">
    <location>
        <begin position="66"/>
        <end position="83"/>
    </location>
</feature>
<dbReference type="KEGG" id="cii:CIMIT_09565"/>
<dbReference type="EMBL" id="CP009211">
    <property type="protein sequence ID" value="AIJ34112.1"/>
    <property type="molecule type" value="Genomic_DNA"/>
</dbReference>
<feature type="domain" description="Putative host cell surface-exposed lipoprotein Ltp-like HTH region" evidence="3">
    <location>
        <begin position="117"/>
        <end position="159"/>
    </location>
</feature>
<keyword evidence="2" id="KW-0472">Membrane</keyword>
<dbReference type="Pfam" id="PF07553">
    <property type="entry name" value="Lipoprotein_Ltp"/>
    <property type="match status" value="1"/>
</dbReference>
<dbReference type="OrthoDB" id="2004788at2"/>
<proteinExistence type="predicted"/>
<keyword evidence="6" id="KW-1185">Reference proteome</keyword>
<dbReference type="HOGENOM" id="CLU_071537_1_1_11"/>
<organism evidence="4 6">
    <name type="scientific">Corynebacterium imitans</name>
    <dbReference type="NCBI Taxonomy" id="156978"/>
    <lineage>
        <taxon>Bacteria</taxon>
        <taxon>Bacillati</taxon>
        <taxon>Actinomycetota</taxon>
        <taxon>Actinomycetes</taxon>
        <taxon>Mycobacteriales</taxon>
        <taxon>Corynebacteriaceae</taxon>
        <taxon>Corynebacterium</taxon>
    </lineage>
</organism>
<evidence type="ECO:0000313" key="6">
    <source>
        <dbReference type="Proteomes" id="UP000028780"/>
    </source>
</evidence>
<dbReference type="InterPro" id="IPR011434">
    <property type="entry name" value="Ltp-like_HTH"/>
</dbReference>
<dbReference type="InterPro" id="IPR036388">
    <property type="entry name" value="WH-like_DNA-bd_sf"/>
</dbReference>
<evidence type="ECO:0000313" key="5">
    <source>
        <dbReference type="EMBL" id="SNV80360.1"/>
    </source>
</evidence>
<evidence type="ECO:0000259" key="3">
    <source>
        <dbReference type="Pfam" id="PF07553"/>
    </source>
</evidence>
<feature type="transmembrane region" description="Helical" evidence="2">
    <location>
        <begin position="36"/>
        <end position="58"/>
    </location>
</feature>
<dbReference type="Gene3D" id="1.10.10.10">
    <property type="entry name" value="Winged helix-like DNA-binding domain superfamily/Winged helix DNA-binding domain"/>
    <property type="match status" value="2"/>
</dbReference>
<dbReference type="Proteomes" id="UP000028780">
    <property type="component" value="Chromosome"/>
</dbReference>
<dbReference type="EMBL" id="LT906467">
    <property type="protein sequence ID" value="SNV80360.1"/>
    <property type="molecule type" value="Genomic_DNA"/>
</dbReference>
<feature type="region of interest" description="Disordered" evidence="1">
    <location>
        <begin position="64"/>
        <end position="108"/>
    </location>
</feature>
<reference evidence="5 7" key="2">
    <citation type="submission" date="2017-06" db="EMBL/GenBank/DDBJ databases">
        <authorList>
            <consortium name="Pathogen Informatics"/>
        </authorList>
    </citation>
    <scope>NUCLEOTIDE SEQUENCE [LARGE SCALE GENOMIC DNA]</scope>
    <source>
        <strain evidence="5 7">NCTC13015</strain>
    </source>
</reference>
<evidence type="ECO:0000313" key="4">
    <source>
        <dbReference type="EMBL" id="AIJ34112.1"/>
    </source>
</evidence>
<dbReference type="AlphaFoldDB" id="A0A076NTA2"/>
<accession>A0A076NTA2</accession>
<name>A0A076NTA2_9CORY</name>
<dbReference type="RefSeq" id="WP_038592158.1">
    <property type="nucleotide sequence ID" value="NZ_CP009211.1"/>
</dbReference>